<evidence type="ECO:0000313" key="3">
    <source>
        <dbReference type="Proteomes" id="UP000186817"/>
    </source>
</evidence>
<name>A0A1Q9ECR5_SYMMI</name>
<keyword evidence="3" id="KW-1185">Reference proteome</keyword>
<organism evidence="2 3">
    <name type="scientific">Symbiodinium microadriaticum</name>
    <name type="common">Dinoflagellate</name>
    <name type="synonym">Zooxanthella microadriatica</name>
    <dbReference type="NCBI Taxonomy" id="2951"/>
    <lineage>
        <taxon>Eukaryota</taxon>
        <taxon>Sar</taxon>
        <taxon>Alveolata</taxon>
        <taxon>Dinophyceae</taxon>
        <taxon>Suessiales</taxon>
        <taxon>Symbiodiniaceae</taxon>
        <taxon>Symbiodinium</taxon>
    </lineage>
</organism>
<dbReference type="AlphaFoldDB" id="A0A1Q9ECR5"/>
<evidence type="ECO:0000256" key="1">
    <source>
        <dbReference type="SAM" id="MobiDB-lite"/>
    </source>
</evidence>
<gene>
    <name evidence="2" type="ORF">AK812_SmicGene11610</name>
</gene>
<comment type="caution">
    <text evidence="2">The sequence shown here is derived from an EMBL/GenBank/DDBJ whole genome shotgun (WGS) entry which is preliminary data.</text>
</comment>
<dbReference type="Proteomes" id="UP000186817">
    <property type="component" value="Unassembled WGS sequence"/>
</dbReference>
<sequence>MNSATAMNGIPPPPATGILDMDGETGSARAAADDPMNVVLTGMAQLQDWLHTSKPALSDISDTSEELWRIETMIIAACPQAIREEISVFTKFYLNRLSQGKYGLETLSFRAIDGRRDHQRYSHAFQIFHFPSEWNHGMGVPWVTVPGMGLAAVHGAVDEIEVVEDPPGSLDEYAPSEPGLDLDEVEPDLLESLFQERDLDSIKALELAPGNDDPEKAPVPSSPDPVEGEQDWIDDSQLEAEIRDATTGVELVTLRYFVGLKSKTGSWKVSFIRRQKLPPRIAEETSKDVLCITNEVRAFDPRGYHAVRKNPDWVIVGYSPLGVLKLNEVDKDLLKGLGFRVPMRFEEEHQVKDEWTPSNMPAGYGSCRWQDTWHPSDEDMMGPTDESVVAKVVHQVAPADVRGNLDKWRSAAQEELNSLVNMKAIKRHKGVEAQQLLRNSGIETIPAKCVFTVKPGKPYRRKVRIVSCGNYAQGVSEDVLYASGAAAETLRAVLVRYKMKAAPANIPVPKEWVREVPCEEAGYSEAALRDAQRVFTDASFAPYSEKSISGIVVQLAGSICEVRNGCFQKN</sequence>
<accession>A0A1Q9ECR5</accession>
<proteinExistence type="predicted"/>
<protein>
    <submittedName>
        <fullName evidence="2">Uncharacterized protein</fullName>
    </submittedName>
</protein>
<dbReference type="OrthoDB" id="418839at2759"/>
<reference evidence="2 3" key="1">
    <citation type="submission" date="2016-02" db="EMBL/GenBank/DDBJ databases">
        <title>Genome analysis of coral dinoflagellate symbionts highlights evolutionary adaptations to a symbiotic lifestyle.</title>
        <authorList>
            <person name="Aranda M."/>
            <person name="Li Y."/>
            <person name="Liew Y.J."/>
            <person name="Baumgarten S."/>
            <person name="Simakov O."/>
            <person name="Wilson M."/>
            <person name="Piel J."/>
            <person name="Ashoor H."/>
            <person name="Bougouffa S."/>
            <person name="Bajic V.B."/>
            <person name="Ryu T."/>
            <person name="Ravasi T."/>
            <person name="Bayer T."/>
            <person name="Micklem G."/>
            <person name="Kim H."/>
            <person name="Bhak J."/>
            <person name="Lajeunesse T.C."/>
            <person name="Voolstra C.R."/>
        </authorList>
    </citation>
    <scope>NUCLEOTIDE SEQUENCE [LARGE SCALE GENOMIC DNA]</scope>
    <source>
        <strain evidence="2 3">CCMP2467</strain>
    </source>
</reference>
<dbReference type="EMBL" id="LSRX01000191">
    <property type="protein sequence ID" value="OLQ05209.1"/>
    <property type="molecule type" value="Genomic_DNA"/>
</dbReference>
<evidence type="ECO:0000313" key="2">
    <source>
        <dbReference type="EMBL" id="OLQ05209.1"/>
    </source>
</evidence>
<feature type="region of interest" description="Disordered" evidence="1">
    <location>
        <begin position="207"/>
        <end position="230"/>
    </location>
</feature>